<protein>
    <submittedName>
        <fullName evidence="8">Uncharacterized protein</fullName>
    </submittedName>
</protein>
<dbReference type="Proteomes" id="UP000749559">
    <property type="component" value="Unassembled WGS sequence"/>
</dbReference>
<evidence type="ECO:0000313" key="8">
    <source>
        <dbReference type="EMBL" id="CAH1797023.1"/>
    </source>
</evidence>
<keyword evidence="6" id="KW-0675">Receptor</keyword>
<evidence type="ECO:0000256" key="5">
    <source>
        <dbReference type="ARBA" id="ARBA00023136"/>
    </source>
</evidence>
<dbReference type="OrthoDB" id="9990906at2759"/>
<proteinExistence type="predicted"/>
<evidence type="ECO:0000256" key="4">
    <source>
        <dbReference type="ARBA" id="ARBA00023040"/>
    </source>
</evidence>
<keyword evidence="2" id="KW-0812">Transmembrane</keyword>
<evidence type="ECO:0000256" key="7">
    <source>
        <dbReference type="ARBA" id="ARBA00023224"/>
    </source>
</evidence>
<dbReference type="CDD" id="cd14978">
    <property type="entry name" value="7tmA_FMRFamide_R-like"/>
    <property type="match status" value="1"/>
</dbReference>
<organism evidence="8 9">
    <name type="scientific">Owenia fusiformis</name>
    <name type="common">Polychaete worm</name>
    <dbReference type="NCBI Taxonomy" id="6347"/>
    <lineage>
        <taxon>Eukaryota</taxon>
        <taxon>Metazoa</taxon>
        <taxon>Spiralia</taxon>
        <taxon>Lophotrochozoa</taxon>
        <taxon>Annelida</taxon>
        <taxon>Polychaeta</taxon>
        <taxon>Sedentaria</taxon>
        <taxon>Canalipalpata</taxon>
        <taxon>Sabellida</taxon>
        <taxon>Oweniida</taxon>
        <taxon>Oweniidae</taxon>
        <taxon>Owenia</taxon>
    </lineage>
</organism>
<dbReference type="PANTHER" id="PTHR24243:SF233">
    <property type="entry name" value="THYROTROPIN-RELEASING HORMONE RECEPTOR"/>
    <property type="match status" value="1"/>
</dbReference>
<reference evidence="8" key="1">
    <citation type="submission" date="2022-03" db="EMBL/GenBank/DDBJ databases">
        <authorList>
            <person name="Martin C."/>
        </authorList>
    </citation>
    <scope>NUCLEOTIDE SEQUENCE</scope>
</reference>
<dbReference type="Gene3D" id="1.20.1070.10">
    <property type="entry name" value="Rhodopsin 7-helix transmembrane proteins"/>
    <property type="match status" value="1"/>
</dbReference>
<dbReference type="GO" id="GO:0004930">
    <property type="term" value="F:G protein-coupled receptor activity"/>
    <property type="evidence" value="ECO:0007669"/>
    <property type="project" value="UniProtKB-KW"/>
</dbReference>
<gene>
    <name evidence="8" type="ORF">OFUS_LOCUS21367</name>
</gene>
<evidence type="ECO:0000256" key="1">
    <source>
        <dbReference type="ARBA" id="ARBA00004141"/>
    </source>
</evidence>
<dbReference type="InterPro" id="IPR017452">
    <property type="entry name" value="GPCR_Rhodpsn_7TM"/>
</dbReference>
<keyword evidence="3" id="KW-1133">Transmembrane helix</keyword>
<evidence type="ECO:0000256" key="2">
    <source>
        <dbReference type="ARBA" id="ARBA00022692"/>
    </source>
</evidence>
<dbReference type="Pfam" id="PF00001">
    <property type="entry name" value="7tm_1"/>
    <property type="match status" value="1"/>
</dbReference>
<evidence type="ECO:0000313" key="9">
    <source>
        <dbReference type="Proteomes" id="UP000749559"/>
    </source>
</evidence>
<evidence type="ECO:0000256" key="6">
    <source>
        <dbReference type="ARBA" id="ARBA00023170"/>
    </source>
</evidence>
<name>A0A8J1TXY2_OWEFU</name>
<dbReference type="PANTHER" id="PTHR24243">
    <property type="entry name" value="G-PROTEIN COUPLED RECEPTOR"/>
    <property type="match status" value="1"/>
</dbReference>
<keyword evidence="4" id="KW-0297">G-protein coupled receptor</keyword>
<comment type="subcellular location">
    <subcellularLocation>
        <location evidence="1">Membrane</location>
        <topology evidence="1">Multi-pass membrane protein</topology>
    </subcellularLocation>
</comment>
<comment type="caution">
    <text evidence="8">The sequence shown here is derived from an EMBL/GenBank/DDBJ whole genome shotgun (WGS) entry which is preliminary data.</text>
</comment>
<dbReference type="AlphaFoldDB" id="A0A8J1TXY2"/>
<dbReference type="InterPro" id="IPR000276">
    <property type="entry name" value="GPCR_Rhodpsn"/>
</dbReference>
<dbReference type="SUPFAM" id="SSF81321">
    <property type="entry name" value="Family A G protein-coupled receptor-like"/>
    <property type="match status" value="1"/>
</dbReference>
<dbReference type="PROSITE" id="PS50262">
    <property type="entry name" value="G_PROTEIN_RECEP_F1_2"/>
    <property type="match status" value="1"/>
</dbReference>
<evidence type="ECO:0000256" key="3">
    <source>
        <dbReference type="ARBA" id="ARBA00022989"/>
    </source>
</evidence>
<dbReference type="EMBL" id="CAIIXF020000010">
    <property type="protein sequence ID" value="CAH1797023.1"/>
    <property type="molecule type" value="Genomic_DNA"/>
</dbReference>
<accession>A0A8J1TXY2</accession>
<keyword evidence="5" id="KW-0472">Membrane</keyword>
<dbReference type="GO" id="GO:0005886">
    <property type="term" value="C:plasma membrane"/>
    <property type="evidence" value="ECO:0007669"/>
    <property type="project" value="TreeGrafter"/>
</dbReference>
<dbReference type="PRINTS" id="PR00237">
    <property type="entry name" value="GPCRRHODOPSN"/>
</dbReference>
<sequence>MEDETPYNVNATITDVPANTTVPPFYLDGHRSENDFYAFHRPLFGYVDRYVTCIWYVIGLSGNTLAFLVWIRKRMRHSSGCYLSALALADLIFLLLHICFELEQTWNLKVISVPIYCEIYPILSMTFQYTSPLFVLGFTVERYISVCHPFKREQYCTIKKAVVVIVALMATCLALSAVQGYFWQYNYVKKECYPRAEVVAGGTYSPWSIWSWITEMTIFGFVPIMVLFFNILVICEARKMRKLEITLGAKKSKKSASTTFMLLVVSFYLIITTLPATIMYVLYFYFPYGDTNMNDEQIKLDETWQRHLDYKTIGQIVYEICMSHYACNFFIYVATGKLFRRELKFIIYQYICRKDWRQLRGKEFTESCGSPGTMKTTVDHNTRLLNGNNNAHTVL</sequence>
<keyword evidence="7" id="KW-0807">Transducer</keyword>
<keyword evidence="9" id="KW-1185">Reference proteome</keyword>